<feature type="compositionally biased region" description="Pro residues" evidence="1">
    <location>
        <begin position="93"/>
        <end position="103"/>
    </location>
</feature>
<evidence type="ECO:0000313" key="3">
    <source>
        <dbReference type="Proteomes" id="UP001237105"/>
    </source>
</evidence>
<protein>
    <submittedName>
        <fullName evidence="2">Uncharacterized protein</fullName>
    </submittedName>
</protein>
<organism evidence="2 3">
    <name type="scientific">Streptomyces luteolus</name>
    <dbReference type="NCBI Taxonomy" id="3043615"/>
    <lineage>
        <taxon>Bacteria</taxon>
        <taxon>Bacillati</taxon>
        <taxon>Actinomycetota</taxon>
        <taxon>Actinomycetes</taxon>
        <taxon>Kitasatosporales</taxon>
        <taxon>Streptomycetaceae</taxon>
        <taxon>Streptomyces</taxon>
    </lineage>
</organism>
<keyword evidence="3" id="KW-1185">Reference proteome</keyword>
<sequence length="348" mass="37685">MDITDIAAIVLAARVVGIPTQRQADGATVHRLSLHGQQRGQFAHFSLREGHHRWRLESVTDDHGTNPLPRTLGRRLSARLTDLHSQATDSPTSPSPASPPPAAGPGGPAHTRRKQTVDQHTREQLLYAEAAKRDVSPLQIHEAVSLVANSLQHDLRAHEQAIGRSMTAQEWTDRHSPDVFRQMCRRAAEVVGLGDGREDLVYTIVSAAMEAEEALRNDARPWQFEARPLTHPAEVTFPAYAVAYQESYGLPDHHPSSVIRSGGRVRMAIVRAVRSDGGAASLEEVTGVVSFTYSGLPGVFIATPVPDPGHPRCSGCGQWATEHSPPDSDACTHFQAAATDTTPTPQPA</sequence>
<proteinExistence type="predicted"/>
<gene>
    <name evidence="2" type="ORF">QIT00_05400</name>
</gene>
<name>A0ABT6STM3_9ACTN</name>
<dbReference type="EMBL" id="JASCIS010000004">
    <property type="protein sequence ID" value="MDI3418002.1"/>
    <property type="molecule type" value="Genomic_DNA"/>
</dbReference>
<comment type="caution">
    <text evidence="2">The sequence shown here is derived from an EMBL/GenBank/DDBJ whole genome shotgun (WGS) entry which is preliminary data.</text>
</comment>
<reference evidence="2 3" key="1">
    <citation type="submission" date="2023-05" db="EMBL/GenBank/DDBJ databases">
        <title>Draft genome sequence of Streptomyces sp. B-S-A12 isolated from a cave soil in Thailand.</title>
        <authorList>
            <person name="Chamroensaksri N."/>
            <person name="Muangham S."/>
        </authorList>
    </citation>
    <scope>NUCLEOTIDE SEQUENCE [LARGE SCALE GENOMIC DNA]</scope>
    <source>
        <strain evidence="2 3">B-S-A12</strain>
    </source>
</reference>
<evidence type="ECO:0000313" key="2">
    <source>
        <dbReference type="EMBL" id="MDI3418002.1"/>
    </source>
</evidence>
<evidence type="ECO:0000256" key="1">
    <source>
        <dbReference type="SAM" id="MobiDB-lite"/>
    </source>
</evidence>
<feature type="region of interest" description="Disordered" evidence="1">
    <location>
        <begin position="83"/>
        <end position="119"/>
    </location>
</feature>
<dbReference type="RefSeq" id="WP_282533924.1">
    <property type="nucleotide sequence ID" value="NZ_JASCIS010000004.1"/>
</dbReference>
<dbReference type="Proteomes" id="UP001237105">
    <property type="component" value="Unassembled WGS sequence"/>
</dbReference>
<accession>A0ABT6STM3</accession>